<dbReference type="Pfam" id="PF01261">
    <property type="entry name" value="AP_endonuc_2"/>
    <property type="match status" value="1"/>
</dbReference>
<dbReference type="SUPFAM" id="SSF51658">
    <property type="entry name" value="Xylose isomerase-like"/>
    <property type="match status" value="1"/>
</dbReference>
<dbReference type="Proteomes" id="UP000295726">
    <property type="component" value="Unassembled WGS sequence"/>
</dbReference>
<comment type="caution">
    <text evidence="3">The sequence shown here is derived from an EMBL/GenBank/DDBJ whole genome shotgun (WGS) entry which is preliminary data.</text>
</comment>
<dbReference type="AlphaFoldDB" id="A0A4R3KGB2"/>
<dbReference type="Gene3D" id="3.20.20.150">
    <property type="entry name" value="Divalent-metal-dependent TIM barrel enzymes"/>
    <property type="match status" value="1"/>
</dbReference>
<feature type="domain" description="Xylose isomerase-like TIM barrel" evidence="2">
    <location>
        <begin position="27"/>
        <end position="250"/>
    </location>
</feature>
<organism evidence="3 4">
    <name type="scientific">Muricomes intestini</name>
    <dbReference type="NCBI Taxonomy" id="1796634"/>
    <lineage>
        <taxon>Bacteria</taxon>
        <taxon>Bacillati</taxon>
        <taxon>Bacillota</taxon>
        <taxon>Clostridia</taxon>
        <taxon>Lachnospirales</taxon>
        <taxon>Lachnospiraceae</taxon>
        <taxon>Muricomes</taxon>
    </lineage>
</organism>
<keyword evidence="1 3" id="KW-0413">Isomerase</keyword>
<accession>A0A4R3KGB2</accession>
<keyword evidence="4" id="KW-1185">Reference proteome</keyword>
<protein>
    <submittedName>
        <fullName evidence="3">Sugar phosphate isomerase/epimerase</fullName>
    </submittedName>
</protein>
<dbReference type="PANTHER" id="PTHR43489:SF7">
    <property type="entry name" value="3-DEHYDRO-D-GULOSIDE 4-EPIMERASE-RELATED"/>
    <property type="match status" value="1"/>
</dbReference>
<reference evidence="3 4" key="1">
    <citation type="submission" date="2019-03" db="EMBL/GenBank/DDBJ databases">
        <title>Genomic Encyclopedia of Type Strains, Phase IV (KMG-IV): sequencing the most valuable type-strain genomes for metagenomic binning, comparative biology and taxonomic classification.</title>
        <authorList>
            <person name="Goeker M."/>
        </authorList>
    </citation>
    <scope>NUCLEOTIDE SEQUENCE [LARGE SCALE GENOMIC DNA]</scope>
    <source>
        <strain evidence="3 4">DSM 29489</strain>
    </source>
</reference>
<evidence type="ECO:0000313" key="4">
    <source>
        <dbReference type="Proteomes" id="UP000295726"/>
    </source>
</evidence>
<sequence>MKTSASISVQFNNIFAPFPGKEYQQALKWIKESGFDAAELIISDPGLLDISSIQNGLAWYSLKVSTISTGQAAGMEGLAMTSMSEHIRALTRRRLEADVDFAVEFGRANVTVGLIRGKGGDSSPEIERELLIRELSAIGEYADKKGIVINLEPINRYEASLINSTESGWELLRDIGSPSNIGLLYDTFHSNIEDRDMQGTIHKVGESISHVHLADSNRRLPGEGHIDFRSITRTLQEIGYAGYVSLEVLNLPNAAHVIHNAGKQVRELF</sequence>
<dbReference type="InterPro" id="IPR036237">
    <property type="entry name" value="Xyl_isomerase-like_sf"/>
</dbReference>
<evidence type="ECO:0000259" key="2">
    <source>
        <dbReference type="Pfam" id="PF01261"/>
    </source>
</evidence>
<dbReference type="InterPro" id="IPR050417">
    <property type="entry name" value="Sugar_Epim/Isomerase"/>
</dbReference>
<evidence type="ECO:0000313" key="3">
    <source>
        <dbReference type="EMBL" id="TCS82215.1"/>
    </source>
</evidence>
<dbReference type="PANTHER" id="PTHR43489">
    <property type="entry name" value="ISOMERASE"/>
    <property type="match status" value="1"/>
</dbReference>
<dbReference type="InterPro" id="IPR013022">
    <property type="entry name" value="Xyl_isomerase-like_TIM-brl"/>
</dbReference>
<name>A0A4R3KGB2_9FIRM</name>
<evidence type="ECO:0000256" key="1">
    <source>
        <dbReference type="ARBA" id="ARBA00023235"/>
    </source>
</evidence>
<dbReference type="EMBL" id="SLZZ01000002">
    <property type="protein sequence ID" value="TCS82215.1"/>
    <property type="molecule type" value="Genomic_DNA"/>
</dbReference>
<proteinExistence type="predicted"/>
<dbReference type="GO" id="GO:0016853">
    <property type="term" value="F:isomerase activity"/>
    <property type="evidence" value="ECO:0007669"/>
    <property type="project" value="UniProtKB-KW"/>
</dbReference>
<gene>
    <name evidence="3" type="ORF">EDD59_10278</name>
</gene>
<dbReference type="RefSeq" id="WP_165920834.1">
    <property type="nucleotide sequence ID" value="NZ_SLZZ01000002.1"/>
</dbReference>